<name>A0A371K2T4_9GAMM</name>
<dbReference type="OrthoDB" id="34584at2"/>
<dbReference type="PANTHER" id="PTHR42937">
    <property type="match status" value="1"/>
</dbReference>
<organism evidence="4 5">
    <name type="scientific">Lysobacter silvisoli</name>
    <dbReference type="NCBI Taxonomy" id="2293254"/>
    <lineage>
        <taxon>Bacteria</taxon>
        <taxon>Pseudomonadati</taxon>
        <taxon>Pseudomonadota</taxon>
        <taxon>Gammaproteobacteria</taxon>
        <taxon>Lysobacterales</taxon>
        <taxon>Lysobacteraceae</taxon>
        <taxon>Lysobacter</taxon>
    </lineage>
</organism>
<proteinExistence type="predicted"/>
<evidence type="ECO:0000259" key="3">
    <source>
        <dbReference type="Pfam" id="PF00291"/>
    </source>
</evidence>
<dbReference type="RefSeq" id="WP_115857627.1">
    <property type="nucleotide sequence ID" value="NZ_QTSU01000001.1"/>
</dbReference>
<feature type="domain" description="Tryptophan synthase beta chain-like PALP" evidence="3">
    <location>
        <begin position="14"/>
        <end position="339"/>
    </location>
</feature>
<gene>
    <name evidence="4" type="ORF">DX914_03300</name>
</gene>
<dbReference type="EMBL" id="QTSU01000001">
    <property type="protein sequence ID" value="RDZ28184.1"/>
    <property type="molecule type" value="Genomic_DNA"/>
</dbReference>
<dbReference type="Pfam" id="PF00291">
    <property type="entry name" value="PALP"/>
    <property type="match status" value="1"/>
</dbReference>
<protein>
    <submittedName>
        <fullName evidence="4">Pyridoxal-phosphate dependent enzyme</fullName>
    </submittedName>
</protein>
<dbReference type="Gene3D" id="3.40.50.1100">
    <property type="match status" value="2"/>
</dbReference>
<keyword evidence="5" id="KW-1185">Reference proteome</keyword>
<dbReference type="InterPro" id="IPR001926">
    <property type="entry name" value="TrpB-like_PALP"/>
</dbReference>
<dbReference type="InterPro" id="IPR036052">
    <property type="entry name" value="TrpB-like_PALP_sf"/>
</dbReference>
<evidence type="ECO:0000313" key="4">
    <source>
        <dbReference type="EMBL" id="RDZ28184.1"/>
    </source>
</evidence>
<comment type="caution">
    <text evidence="4">The sequence shown here is derived from an EMBL/GenBank/DDBJ whole genome shotgun (WGS) entry which is preliminary data.</text>
</comment>
<sequence length="344" mass="35375">MQTHDAHWDLTELWDGYRPTPLLPLPALARRAGVAQVLLKWEGERPLGNFKALGGLYAGLRALARAVGAGSLTELQRNPAAARQRLLCASDGNHGLAVAAAAARVGAACTVYLPEHVDAERARRIVRLGARVERVRGTYDDAVDAAAYAAQRGEGLLIADTGPDPNDPVVADVMAGYGLLAHELRAQLREQGDGLSQVYVQAGVGGLAAAMADGLRDLLVGPGRIVVIEPAAAACVGHAMRNGRPERIDGDLATAADMLSCGLASAPALQRLLAHGAVAETVDETELAAAPTILRDCGGPATTASGAAGIAGLLRAAADPALRSAHGLAGTSRVLVLATERPPD</sequence>
<dbReference type="AlphaFoldDB" id="A0A371K2T4"/>
<evidence type="ECO:0000256" key="2">
    <source>
        <dbReference type="ARBA" id="ARBA00022898"/>
    </source>
</evidence>
<accession>A0A371K2T4</accession>
<dbReference type="SUPFAM" id="SSF53686">
    <property type="entry name" value="Tryptophan synthase beta subunit-like PLP-dependent enzymes"/>
    <property type="match status" value="1"/>
</dbReference>
<evidence type="ECO:0000256" key="1">
    <source>
        <dbReference type="ARBA" id="ARBA00001933"/>
    </source>
</evidence>
<dbReference type="Proteomes" id="UP000264492">
    <property type="component" value="Unassembled WGS sequence"/>
</dbReference>
<reference evidence="4 5" key="1">
    <citation type="submission" date="2018-08" db="EMBL/GenBank/DDBJ databases">
        <title>Lysobacter sp. zong2l5, whole genome shotgun sequence.</title>
        <authorList>
            <person name="Zhang X."/>
            <person name="Feng G."/>
            <person name="Zhu H."/>
        </authorList>
    </citation>
    <scope>NUCLEOTIDE SEQUENCE [LARGE SCALE GENOMIC DNA]</scope>
    <source>
        <strain evidence="5">zong2l5</strain>
    </source>
</reference>
<keyword evidence="2" id="KW-0663">Pyridoxal phosphate</keyword>
<comment type="cofactor">
    <cofactor evidence="1">
        <name>pyridoxal 5'-phosphate</name>
        <dbReference type="ChEBI" id="CHEBI:597326"/>
    </cofactor>
</comment>
<evidence type="ECO:0000313" key="5">
    <source>
        <dbReference type="Proteomes" id="UP000264492"/>
    </source>
</evidence>
<dbReference type="PANTHER" id="PTHR42937:SF1">
    <property type="entry name" value="DIAMINOPROPIONATE AMMONIA-LYASE"/>
    <property type="match status" value="1"/>
</dbReference>